<comment type="caution">
    <text evidence="2">The sequence shown here is derived from an EMBL/GenBank/DDBJ whole genome shotgun (WGS) entry which is preliminary data.</text>
</comment>
<name>A0A1S8KPU2_9LACT</name>
<feature type="domain" description="Integrase catalytic" evidence="1">
    <location>
        <begin position="14"/>
        <end position="67"/>
    </location>
</feature>
<dbReference type="PANTHER" id="PTHR46889">
    <property type="entry name" value="TRANSPOSASE INSF FOR INSERTION SEQUENCE IS3B-RELATED"/>
    <property type="match status" value="1"/>
</dbReference>
<dbReference type="Pfam" id="PF13333">
    <property type="entry name" value="rve_2"/>
    <property type="match status" value="1"/>
</dbReference>
<dbReference type="InterPro" id="IPR012337">
    <property type="entry name" value="RNaseH-like_sf"/>
</dbReference>
<sequence>MSRNGNGLDNSLMENFFGLLKQEMYDGQDKVSFNDFRRRIENYIHFYNNDRIKVKLSGLSPVNYRKQATQSHA</sequence>
<dbReference type="Proteomes" id="UP000190409">
    <property type="component" value="Unassembled WGS sequence"/>
</dbReference>
<organism evidence="2 3">
    <name type="scientific">Dolosigranulum pigrum</name>
    <dbReference type="NCBI Taxonomy" id="29394"/>
    <lineage>
        <taxon>Bacteria</taxon>
        <taxon>Bacillati</taxon>
        <taxon>Bacillota</taxon>
        <taxon>Bacilli</taxon>
        <taxon>Lactobacillales</taxon>
        <taxon>Carnobacteriaceae</taxon>
        <taxon>Dolosigranulum</taxon>
    </lineage>
</organism>
<protein>
    <recommendedName>
        <fullName evidence="1">Integrase catalytic domain-containing protein</fullName>
    </recommendedName>
</protein>
<dbReference type="PANTHER" id="PTHR46889:SF4">
    <property type="entry name" value="TRANSPOSASE INSO FOR INSERTION SEQUENCE ELEMENT IS911B-RELATED"/>
    <property type="match status" value="1"/>
</dbReference>
<dbReference type="AlphaFoldDB" id="A0A1S8KPU2"/>
<dbReference type="InterPro" id="IPR050900">
    <property type="entry name" value="Transposase_IS3/IS150/IS904"/>
</dbReference>
<dbReference type="GO" id="GO:0015074">
    <property type="term" value="P:DNA integration"/>
    <property type="evidence" value="ECO:0007669"/>
    <property type="project" value="InterPro"/>
</dbReference>
<evidence type="ECO:0000313" key="2">
    <source>
        <dbReference type="EMBL" id="OOL81722.1"/>
    </source>
</evidence>
<evidence type="ECO:0000313" key="3">
    <source>
        <dbReference type="Proteomes" id="UP000190409"/>
    </source>
</evidence>
<dbReference type="SUPFAM" id="SSF53098">
    <property type="entry name" value="Ribonuclease H-like"/>
    <property type="match status" value="1"/>
</dbReference>
<accession>A0A1S8KPU2</accession>
<dbReference type="EMBL" id="MUYF01000003">
    <property type="protein sequence ID" value="OOL81722.1"/>
    <property type="molecule type" value="Genomic_DNA"/>
</dbReference>
<proteinExistence type="predicted"/>
<reference evidence="2 3" key="1">
    <citation type="submission" date="2017-01" db="EMBL/GenBank/DDBJ databases">
        <title>Complete Genome Sequence of Dolosigranulum pigrum isolated from a Patient with interstitial lung disease.</title>
        <authorList>
            <person name="Mukhopadhyay R."/>
            <person name="Joaquin J."/>
            <person name="Hogue R."/>
            <person name="Fitzgerald S."/>
            <person name="Jospin G."/>
            <person name="Eisen J.A."/>
            <person name="Chaturvedi V."/>
        </authorList>
    </citation>
    <scope>NUCLEOTIDE SEQUENCE [LARGE SCALE GENOMIC DNA]</scope>
    <source>
        <strain evidence="2 3">15S00348</strain>
    </source>
</reference>
<evidence type="ECO:0000259" key="1">
    <source>
        <dbReference type="Pfam" id="PF13333"/>
    </source>
</evidence>
<gene>
    <name evidence="2" type="ORF">BWX42_08465</name>
</gene>
<dbReference type="InterPro" id="IPR001584">
    <property type="entry name" value="Integrase_cat-core"/>
</dbReference>